<dbReference type="GeneID" id="87955054"/>
<feature type="coiled-coil region" evidence="1">
    <location>
        <begin position="400"/>
        <end position="427"/>
    </location>
</feature>
<dbReference type="Proteomes" id="UP001329825">
    <property type="component" value="Chromosome 3"/>
</dbReference>
<name>A0ABZ1CX92_9TREE</name>
<sequence>MVTEPRLLPVSQKAKPRWKALNGRLNTSVHCREGELEIHLLQDGKFIVKQLFTLLSALETQPLRKITTGPLALAFWYDSIQTPFISGMKMQERFQLVFTNPEDHISFLDMMKGYFKIVQTPNPPVIRTPVALPGYSQSQITIESRGKALKGATRSLTKTQNKSKIGESQSQLCSTTTRSPLKSTPQVHDDQNVGDIQPQNNQPTNGADRPSSSNFSPGQEVSPSLSPSEDDATERLKKALLGNFSCSPSQAQKDTTPPAQDLICNNTKRINSNLNRQGSHDIDSARPLSSYQQFPSASLDSSICPTVPPHPIYRQDLMDVTSVDTISQMQAGIHNSEHPPETQFNPTDESEPLIVFSPCLIALPSPITTSLSPILKDRPEVADLLSIDLDEKHQVLLTEQQKEEERLRKCKRKRAEMEDELEEESEDDEDDLAQASTGVSIETKPNLLGGIHSVNLPKLPYGRGVYDLSQEDLRKLVEEVLFEQGFNRLTERVHSIIDGRLAELHREQPFFHTIHRSSLNDWYTPHCHQSQRHIYYQDSYPPTDHYNPQAYTHPGYSTNSTHPAYHDHIPTHTAQQFHYHPSNRLQSISTHSDHHKNFLKATQEMLTYSQQSYHTDHSQLDHKQRATLNEIQYHQSPNSPKKESDNWNEVLDVDFRHHTNHWPEQRESLTILSKSQSQGRYAASGYENGDCRSRRPAIDSYCGSDEMVTTEAESQVYSQFTFGGYQPPVQEPIKVQEEEHDIGDVSAELDEVEVEEEFDYDHEVAEEDRQLEDEVDG</sequence>
<protein>
    <recommendedName>
        <fullName evidence="5">WH1 domain-containing protein</fullName>
    </recommendedName>
</protein>
<evidence type="ECO:0000313" key="4">
    <source>
        <dbReference type="Proteomes" id="UP001329825"/>
    </source>
</evidence>
<dbReference type="EMBL" id="CP141883">
    <property type="protein sequence ID" value="WRT65972.1"/>
    <property type="molecule type" value="Genomic_DNA"/>
</dbReference>
<feature type="region of interest" description="Disordered" evidence="2">
    <location>
        <begin position="146"/>
        <end position="232"/>
    </location>
</feature>
<evidence type="ECO:0000313" key="3">
    <source>
        <dbReference type="EMBL" id="WRT65972.1"/>
    </source>
</evidence>
<proteinExistence type="predicted"/>
<dbReference type="RefSeq" id="XP_062790712.1">
    <property type="nucleotide sequence ID" value="XM_062934661.1"/>
</dbReference>
<feature type="compositionally biased region" description="Polar residues" evidence="2">
    <location>
        <begin position="197"/>
        <end position="227"/>
    </location>
</feature>
<accession>A0ABZ1CX92</accession>
<evidence type="ECO:0008006" key="5">
    <source>
        <dbReference type="Google" id="ProtNLM"/>
    </source>
</evidence>
<reference evidence="3 4" key="1">
    <citation type="submission" date="2024-01" db="EMBL/GenBank/DDBJ databases">
        <title>Comparative genomics of Cryptococcus and Kwoniella reveals pathogenesis evolution and contrasting modes of karyotype evolution via chromosome fusion or intercentromeric recombination.</title>
        <authorList>
            <person name="Coelho M.A."/>
            <person name="David-Palma M."/>
            <person name="Shea T."/>
            <person name="Bowers K."/>
            <person name="McGinley-Smith S."/>
            <person name="Mohammad A.W."/>
            <person name="Gnirke A."/>
            <person name="Yurkov A.M."/>
            <person name="Nowrousian M."/>
            <person name="Sun S."/>
            <person name="Cuomo C.A."/>
            <person name="Heitman J."/>
        </authorList>
    </citation>
    <scope>NUCLEOTIDE SEQUENCE [LARGE SCALE GENOMIC DNA]</scope>
    <source>
        <strain evidence="3">CBS 11374</strain>
    </source>
</reference>
<feature type="region of interest" description="Disordered" evidence="2">
    <location>
        <begin position="756"/>
        <end position="777"/>
    </location>
</feature>
<feature type="compositionally biased region" description="Polar residues" evidence="2">
    <location>
        <begin position="154"/>
        <end position="186"/>
    </location>
</feature>
<keyword evidence="1" id="KW-0175">Coiled coil</keyword>
<evidence type="ECO:0000256" key="2">
    <source>
        <dbReference type="SAM" id="MobiDB-lite"/>
    </source>
</evidence>
<keyword evidence="4" id="KW-1185">Reference proteome</keyword>
<gene>
    <name evidence="3" type="ORF">IL334_002923</name>
</gene>
<organism evidence="3 4">
    <name type="scientific">Kwoniella shivajii</name>
    <dbReference type="NCBI Taxonomy" id="564305"/>
    <lineage>
        <taxon>Eukaryota</taxon>
        <taxon>Fungi</taxon>
        <taxon>Dikarya</taxon>
        <taxon>Basidiomycota</taxon>
        <taxon>Agaricomycotina</taxon>
        <taxon>Tremellomycetes</taxon>
        <taxon>Tremellales</taxon>
        <taxon>Cryptococcaceae</taxon>
        <taxon>Kwoniella</taxon>
    </lineage>
</organism>
<evidence type="ECO:0000256" key="1">
    <source>
        <dbReference type="SAM" id="Coils"/>
    </source>
</evidence>